<evidence type="ECO:0000313" key="4">
    <source>
        <dbReference type="EMBL" id="GER60440.1"/>
    </source>
</evidence>
<accession>A0A5J4J3I8</accession>
<feature type="transmembrane region" description="Helical" evidence="2">
    <location>
        <begin position="35"/>
        <end position="55"/>
    </location>
</feature>
<dbReference type="PANTHER" id="PTHR34978:SF3">
    <property type="entry name" value="SLR0241 PROTEIN"/>
    <property type="match status" value="1"/>
</dbReference>
<proteinExistence type="predicted"/>
<dbReference type="OrthoDB" id="1522859at2"/>
<dbReference type="EMBL" id="BKCG01000007">
    <property type="protein sequence ID" value="GER60440.1"/>
    <property type="molecule type" value="Genomic_DNA"/>
</dbReference>
<feature type="compositionally biased region" description="Pro residues" evidence="1">
    <location>
        <begin position="546"/>
        <end position="557"/>
    </location>
</feature>
<reference evidence="4 5" key="1">
    <citation type="submission" date="2019-08" db="EMBL/GenBank/DDBJ databases">
        <title>Draft genome sequence of Ulvibacter marinus type strain NBRC 109484.</title>
        <authorList>
            <person name="Kawano K."/>
            <person name="Ushijima N."/>
            <person name="Kihara M."/>
            <person name="Itoh H."/>
        </authorList>
    </citation>
    <scope>NUCLEOTIDE SEQUENCE [LARGE SCALE GENOMIC DNA]</scope>
    <source>
        <strain evidence="4 5">NBRC 109484</strain>
    </source>
</reference>
<dbReference type="InterPro" id="IPR008756">
    <property type="entry name" value="Peptidase_M56"/>
</dbReference>
<feature type="transmembrane region" description="Helical" evidence="2">
    <location>
        <begin position="263"/>
        <end position="281"/>
    </location>
</feature>
<comment type="caution">
    <text evidence="4">The sequence shown here is derived from an EMBL/GenBank/DDBJ whole genome shotgun (WGS) entry which is preliminary data.</text>
</comment>
<dbReference type="RefSeq" id="WP_151674874.1">
    <property type="nucleotide sequence ID" value="NZ_BKCG01000007.1"/>
</dbReference>
<evidence type="ECO:0000313" key="5">
    <source>
        <dbReference type="Proteomes" id="UP000326509"/>
    </source>
</evidence>
<name>A0A5J4J3I8_9FLAO</name>
<evidence type="ECO:0000259" key="3">
    <source>
        <dbReference type="Pfam" id="PF05569"/>
    </source>
</evidence>
<feature type="transmembrane region" description="Helical" evidence="2">
    <location>
        <begin position="6"/>
        <end position="23"/>
    </location>
</feature>
<feature type="region of interest" description="Disordered" evidence="1">
    <location>
        <begin position="506"/>
        <end position="560"/>
    </location>
</feature>
<dbReference type="PANTHER" id="PTHR34978">
    <property type="entry name" value="POSSIBLE SENSOR-TRANSDUCER PROTEIN BLAR"/>
    <property type="match status" value="1"/>
</dbReference>
<dbReference type="Proteomes" id="UP000326509">
    <property type="component" value="Unassembled WGS sequence"/>
</dbReference>
<evidence type="ECO:0000256" key="1">
    <source>
        <dbReference type="SAM" id="MobiDB-lite"/>
    </source>
</evidence>
<protein>
    <recommendedName>
        <fullName evidence="3">Peptidase M56 domain-containing protein</fullName>
    </recommendedName>
</protein>
<dbReference type="AlphaFoldDB" id="A0A5J4J3I8"/>
<dbReference type="Pfam" id="PF05569">
    <property type="entry name" value="Peptidase_M56"/>
    <property type="match status" value="1"/>
</dbReference>
<keyword evidence="2" id="KW-0812">Transmembrane</keyword>
<keyword evidence="2" id="KW-0472">Membrane</keyword>
<keyword evidence="2" id="KW-1133">Transmembrane helix</keyword>
<keyword evidence="5" id="KW-1185">Reference proteome</keyword>
<sequence>MEIYLLKSAACLAIFFVFYKVFLENTSFHKFKRGYLLGSLATSFIIPLITFTTYIESELTSFSPVFSNTEQVISTNTMAESSFNHTTVLLIIYGFGVLFFSYRFIKNLYEILYNIKKNTKMKQDSFIYILLNEYVAPHTFLNNIFFHKASYEAGKIPKEVMWHEETHATQKHSLDILFIECIQVIFWFNPLIYLFKRTIKLNHEFLADSAVLERQEDTKKYQKILLNYINSWRHPSMANAINYSSIKKRFTVMKTKTSKRNGLIKGLLLVPLLSILIYGFSTTQELVKVEKNNNNTVTTTTPSEDNSKEQRHLTARSISIKILDTNFMEVEGVKIPKKSLYESLGSLNTDITKKQRDRIINIHVTAINEISYEDLLFIRKIATTYGYHRIITPKEEIIRSKGNLPMAPESEIITHNTYANEYITGGEKNNLKAFVLQIEISEIIFNGKVVPFNQLVKTVDNYTKNWSTIDFKKAQPSVLIASTPKEYLEKINIEFKKTKFSKVNGGMNIIPPPPPSPIVKKGEKSTIPPPPPAPKVSKVSTNNLQLPPPPPPPPPPSSLGDVTKKYKYSYVVYVNGEDIYLNGSKVKLSEFKKAMDIHTENWPDEAFKLYGVSLKKEHTTNTFIEKLNKEYRKTVLAKKSSSNKPYLFSKLDN</sequence>
<feature type="domain" description="Peptidase M56" evidence="3">
    <location>
        <begin position="160"/>
        <end position="251"/>
    </location>
</feature>
<gene>
    <name evidence="4" type="ORF">ULMA_25480</name>
</gene>
<feature type="transmembrane region" description="Helical" evidence="2">
    <location>
        <begin position="87"/>
        <end position="105"/>
    </location>
</feature>
<organism evidence="4 5">
    <name type="scientific">Patiriisocius marinus</name>
    <dbReference type="NCBI Taxonomy" id="1397112"/>
    <lineage>
        <taxon>Bacteria</taxon>
        <taxon>Pseudomonadati</taxon>
        <taxon>Bacteroidota</taxon>
        <taxon>Flavobacteriia</taxon>
        <taxon>Flavobacteriales</taxon>
        <taxon>Flavobacteriaceae</taxon>
        <taxon>Patiriisocius</taxon>
    </lineage>
</organism>
<dbReference type="InterPro" id="IPR052173">
    <property type="entry name" value="Beta-lactam_resp_regulator"/>
</dbReference>
<feature type="transmembrane region" description="Helical" evidence="2">
    <location>
        <begin position="126"/>
        <end position="146"/>
    </location>
</feature>
<evidence type="ECO:0000256" key="2">
    <source>
        <dbReference type="SAM" id="Phobius"/>
    </source>
</evidence>
<feature type="transmembrane region" description="Helical" evidence="2">
    <location>
        <begin position="176"/>
        <end position="195"/>
    </location>
</feature>